<feature type="transmembrane region" description="Helical" evidence="8">
    <location>
        <begin position="50"/>
        <end position="71"/>
    </location>
</feature>
<keyword evidence="3" id="KW-0813">Transport</keyword>
<evidence type="ECO:0000256" key="3">
    <source>
        <dbReference type="ARBA" id="ARBA00022448"/>
    </source>
</evidence>
<feature type="transmembrane region" description="Helical" evidence="8">
    <location>
        <begin position="83"/>
        <end position="104"/>
    </location>
</feature>
<dbReference type="PANTHER" id="PTHR21716:SF53">
    <property type="entry name" value="PERMEASE PERM-RELATED"/>
    <property type="match status" value="1"/>
</dbReference>
<dbReference type="RefSeq" id="WP_237822160.1">
    <property type="nucleotide sequence ID" value="NZ_JAKLTQ010000011.1"/>
</dbReference>
<evidence type="ECO:0000256" key="2">
    <source>
        <dbReference type="ARBA" id="ARBA00009773"/>
    </source>
</evidence>
<evidence type="ECO:0000256" key="4">
    <source>
        <dbReference type="ARBA" id="ARBA00022475"/>
    </source>
</evidence>
<dbReference type="EMBL" id="JAKLTQ010000011">
    <property type="protein sequence ID" value="MCG2623146.1"/>
    <property type="molecule type" value="Genomic_DNA"/>
</dbReference>
<comment type="subcellular location">
    <subcellularLocation>
        <location evidence="1">Cell membrane</location>
        <topology evidence="1">Multi-pass membrane protein</topology>
    </subcellularLocation>
</comment>
<dbReference type="Pfam" id="PF01594">
    <property type="entry name" value="AI-2E_transport"/>
    <property type="match status" value="1"/>
</dbReference>
<dbReference type="InterPro" id="IPR002549">
    <property type="entry name" value="AI-2E-like"/>
</dbReference>
<dbReference type="PANTHER" id="PTHR21716">
    <property type="entry name" value="TRANSMEMBRANE PROTEIN"/>
    <property type="match status" value="1"/>
</dbReference>
<evidence type="ECO:0000256" key="7">
    <source>
        <dbReference type="ARBA" id="ARBA00023136"/>
    </source>
</evidence>
<evidence type="ECO:0000313" key="10">
    <source>
        <dbReference type="Proteomes" id="UP001165368"/>
    </source>
</evidence>
<name>A0ABS9L8Y7_9MICC</name>
<feature type="transmembrane region" description="Helical" evidence="8">
    <location>
        <begin position="261"/>
        <end position="294"/>
    </location>
</feature>
<reference evidence="9" key="1">
    <citation type="submission" date="2022-01" db="EMBL/GenBank/DDBJ databases">
        <authorList>
            <person name="Jo J.-H."/>
            <person name="Im W.-T."/>
        </authorList>
    </citation>
    <scope>NUCLEOTIDE SEQUENCE</scope>
    <source>
        <strain evidence="9">I2-34</strain>
    </source>
</reference>
<organism evidence="9 10">
    <name type="scientific">Arthrobacter hankyongi</name>
    <dbReference type="NCBI Taxonomy" id="2904801"/>
    <lineage>
        <taxon>Bacteria</taxon>
        <taxon>Bacillati</taxon>
        <taxon>Actinomycetota</taxon>
        <taxon>Actinomycetes</taxon>
        <taxon>Micrococcales</taxon>
        <taxon>Micrococcaceae</taxon>
        <taxon>Arthrobacter</taxon>
    </lineage>
</organism>
<keyword evidence="6 8" id="KW-1133">Transmembrane helix</keyword>
<evidence type="ECO:0000256" key="5">
    <source>
        <dbReference type="ARBA" id="ARBA00022692"/>
    </source>
</evidence>
<keyword evidence="4" id="KW-1003">Cell membrane</keyword>
<gene>
    <name evidence="9" type="ORF">LVY72_14695</name>
</gene>
<dbReference type="Proteomes" id="UP001165368">
    <property type="component" value="Unassembled WGS sequence"/>
</dbReference>
<evidence type="ECO:0000313" key="9">
    <source>
        <dbReference type="EMBL" id="MCG2623146.1"/>
    </source>
</evidence>
<accession>A0ABS9L8Y7</accession>
<feature type="transmembrane region" description="Helical" evidence="8">
    <location>
        <begin position="20"/>
        <end position="44"/>
    </location>
</feature>
<evidence type="ECO:0000256" key="1">
    <source>
        <dbReference type="ARBA" id="ARBA00004651"/>
    </source>
</evidence>
<feature type="transmembrane region" description="Helical" evidence="8">
    <location>
        <begin position="158"/>
        <end position="183"/>
    </location>
</feature>
<keyword evidence="5 8" id="KW-0812">Transmembrane</keyword>
<comment type="similarity">
    <text evidence="2">Belongs to the autoinducer-2 exporter (AI-2E) (TC 2.A.86) family.</text>
</comment>
<feature type="transmembrane region" description="Helical" evidence="8">
    <location>
        <begin position="315"/>
        <end position="348"/>
    </location>
</feature>
<evidence type="ECO:0000256" key="6">
    <source>
        <dbReference type="ARBA" id="ARBA00022989"/>
    </source>
</evidence>
<comment type="caution">
    <text evidence="9">The sequence shown here is derived from an EMBL/GenBank/DDBJ whole genome shotgun (WGS) entry which is preliminary data.</text>
</comment>
<proteinExistence type="inferred from homology"/>
<keyword evidence="10" id="KW-1185">Reference proteome</keyword>
<protein>
    <submittedName>
        <fullName evidence="9">AI-2E family transporter</fullName>
    </submittedName>
</protein>
<keyword evidence="7 8" id="KW-0472">Membrane</keyword>
<evidence type="ECO:0000256" key="8">
    <source>
        <dbReference type="SAM" id="Phobius"/>
    </source>
</evidence>
<sequence length="396" mass="40840">MTRSTRIEALRGRGLWADGLGRAATRAGQLLLLLAAAGVGVYGLTRLKLVVIPLMVALILAAALNPVVGFLRRRGLPDALATWVTFLAAVVVLGGVVTGIVFAVRSEWDELAAAAAAGLQELRKFVVSGPFPVDQAAIDRAVAAAADFATSSRFGAGALVGVSTAAEVVTGILFGAVVLFYFLKDGGRIWAFFLRPFHGGHLAKMRRSGVTTLQVLGQYVRGTAIIALTESVVIGVALLILRVPLALPLAVVVFLGGFVPVVGATVAGVLAALVALVANGPGVALIVVAVVVGVNQLDGHVLQPIVMGRSLRLHALVILFALAAGVILAGIIGAVLAVPLTAVAWAVIKVWTQAPADTLPATTRENGRSTALWKPMIAERKAIRAAGIGRMSRSGQ</sequence>